<sequence length="646" mass="75591">MNKLVKYGSLFILFMWVGIIFLFFASLNQNSFKFIVQEINFYQENPVPKISLYDDEKIIKNLDLACKPESFGYTEKETAFIFPDKKYPKCYRNDTDIMIDMNFDTNLFTMNCSGKFVLGTFEGGESLQEQVFSNLVQAYSEPVSLKSEEWAFASCENFILDNYEHVIYKLRKNQKSLERAKNSLKGKPINIIMLVVDSLSRRNFFRKLPNTVNFLNKNLSSDFSIFDYKLHHILGQNSDTHYMPTFFGDIFYQFQSKMAKEDPYYDDSLWKYLHERGFVTLFGMDYCGDILASFLGKKPKFDHIMGKFWCAANQMYGYSQSATKERCIGNKNAHEYLLDYFLQFSEAYKEVSRFSYIHLSTAHESTGTVISTLDDDLVGFLRKFLGFKEDSVLFLMGDHGMRYGNWHKTKNGAQEHKLPLFLIIPSNSVLAQIPESSSILKQNSNRLISKFDFHTTLLNLGNFPNEDKEEIKLKTSKRYRTYNLFSDIIPTDRKCEDIGISNHWCGCPHYEAIPTDNTMVKSLTMLIIRNLNLENLFKKSYKICKEMSIKDIIYIGKIEAKDYYSLKVIFTIKESETAIFEILLELSYQELPKRENEFFESKNAKYENFKFYKIKYIQRLDDYIDGCAELVLLRGLDPLYCICEND</sequence>
<keyword evidence="3" id="KW-1185">Reference proteome</keyword>
<reference evidence="2" key="1">
    <citation type="submission" date="2021-09" db="EMBL/GenBank/DDBJ databases">
        <authorList>
            <consortium name="AG Swart"/>
            <person name="Singh M."/>
            <person name="Singh A."/>
            <person name="Seah K."/>
            <person name="Emmerich C."/>
        </authorList>
    </citation>
    <scope>NUCLEOTIDE SEQUENCE</scope>
    <source>
        <strain evidence="2">ATCC30299</strain>
    </source>
</reference>
<comment type="caution">
    <text evidence="2">The sequence shown here is derived from an EMBL/GenBank/DDBJ whole genome shotgun (WGS) entry which is preliminary data.</text>
</comment>
<dbReference type="Gene3D" id="3.40.720.10">
    <property type="entry name" value="Alkaline Phosphatase, subunit A"/>
    <property type="match status" value="1"/>
</dbReference>
<dbReference type="GO" id="GO:0005615">
    <property type="term" value="C:extracellular space"/>
    <property type="evidence" value="ECO:0007669"/>
    <property type="project" value="TreeGrafter"/>
</dbReference>
<accession>A0AAU9JE54</accession>
<keyword evidence="1" id="KW-1133">Transmembrane helix</keyword>
<feature type="transmembrane region" description="Helical" evidence="1">
    <location>
        <begin position="7"/>
        <end position="27"/>
    </location>
</feature>
<proteinExistence type="predicted"/>
<dbReference type="Proteomes" id="UP001162131">
    <property type="component" value="Unassembled WGS sequence"/>
</dbReference>
<organism evidence="2 3">
    <name type="scientific">Blepharisma stoltei</name>
    <dbReference type="NCBI Taxonomy" id="1481888"/>
    <lineage>
        <taxon>Eukaryota</taxon>
        <taxon>Sar</taxon>
        <taxon>Alveolata</taxon>
        <taxon>Ciliophora</taxon>
        <taxon>Postciliodesmatophora</taxon>
        <taxon>Heterotrichea</taxon>
        <taxon>Heterotrichida</taxon>
        <taxon>Blepharismidae</taxon>
        <taxon>Blepharisma</taxon>
    </lineage>
</organism>
<dbReference type="PANTHER" id="PTHR10974:SF1">
    <property type="entry name" value="FI08016P-RELATED"/>
    <property type="match status" value="1"/>
</dbReference>
<keyword evidence="1" id="KW-0812">Transmembrane</keyword>
<name>A0AAU9JE54_9CILI</name>
<dbReference type="InterPro" id="IPR017850">
    <property type="entry name" value="Alkaline_phosphatase_core_sf"/>
</dbReference>
<dbReference type="AlphaFoldDB" id="A0AAU9JE54"/>
<gene>
    <name evidence="2" type="ORF">BSTOLATCC_MIC38807</name>
</gene>
<evidence type="ECO:0000313" key="2">
    <source>
        <dbReference type="EMBL" id="CAG9325556.1"/>
    </source>
</evidence>
<dbReference type="EMBL" id="CAJZBQ010000038">
    <property type="protein sequence ID" value="CAG9325556.1"/>
    <property type="molecule type" value="Genomic_DNA"/>
</dbReference>
<evidence type="ECO:0000256" key="1">
    <source>
        <dbReference type="SAM" id="Phobius"/>
    </source>
</evidence>
<dbReference type="Pfam" id="PF02995">
    <property type="entry name" value="DUF229"/>
    <property type="match status" value="1"/>
</dbReference>
<dbReference type="SUPFAM" id="SSF53649">
    <property type="entry name" value="Alkaline phosphatase-like"/>
    <property type="match status" value="1"/>
</dbReference>
<dbReference type="InterPro" id="IPR004245">
    <property type="entry name" value="DUF229"/>
</dbReference>
<dbReference type="PANTHER" id="PTHR10974">
    <property type="entry name" value="FI08016P-RELATED"/>
    <property type="match status" value="1"/>
</dbReference>
<keyword evidence="1" id="KW-0472">Membrane</keyword>
<evidence type="ECO:0000313" key="3">
    <source>
        <dbReference type="Proteomes" id="UP001162131"/>
    </source>
</evidence>
<protein>
    <submittedName>
        <fullName evidence="2">Uncharacterized protein</fullName>
    </submittedName>
</protein>